<sequence>MHLFILKFIGVLVALHAITLLPLFDRVLPIYLHGVAVVAAGLTHCFGESTTVTGAMLHSPTYAITVAPSCSAVELACYIGAAVIAFPSPWRAKASGFFLGICFVAVLNVLRVTSLFLVGAHARAAFEVAHEDVWAVLLIIASTLFVAGWIAWVTPRKTPAATETDEYAAE</sequence>
<comment type="caution">
    <text evidence="9">The sequence shown here is derived from an EMBL/GenBank/DDBJ whole genome shotgun (WGS) entry which is preliminary data.</text>
</comment>
<evidence type="ECO:0008006" key="11">
    <source>
        <dbReference type="Google" id="ProtNLM"/>
    </source>
</evidence>
<feature type="transmembrane region" description="Helical" evidence="8">
    <location>
        <begin position="30"/>
        <end position="50"/>
    </location>
</feature>
<keyword evidence="5" id="KW-0378">Hydrolase</keyword>
<keyword evidence="4 8" id="KW-0812">Transmembrane</keyword>
<dbReference type="InterPro" id="IPR026392">
    <property type="entry name" value="Exo/Archaeosortase_dom"/>
</dbReference>
<feature type="transmembrane region" description="Helical" evidence="8">
    <location>
        <begin position="133"/>
        <end position="152"/>
    </location>
</feature>
<proteinExistence type="predicted"/>
<dbReference type="InParanoid" id="B4D2Y7"/>
<dbReference type="Pfam" id="PF09721">
    <property type="entry name" value="Exosortase_EpsH"/>
    <property type="match status" value="1"/>
</dbReference>
<evidence type="ECO:0000256" key="2">
    <source>
        <dbReference type="ARBA" id="ARBA00022475"/>
    </source>
</evidence>
<accession>B4D2Y7</accession>
<dbReference type="GO" id="GO:0006508">
    <property type="term" value="P:proteolysis"/>
    <property type="evidence" value="ECO:0007669"/>
    <property type="project" value="UniProtKB-KW"/>
</dbReference>
<evidence type="ECO:0000256" key="4">
    <source>
        <dbReference type="ARBA" id="ARBA00022692"/>
    </source>
</evidence>
<evidence type="ECO:0000256" key="3">
    <source>
        <dbReference type="ARBA" id="ARBA00022670"/>
    </source>
</evidence>
<reference evidence="9 10" key="1">
    <citation type="journal article" date="2011" name="J. Bacteriol.">
        <title>Genome sequence of Chthoniobacter flavus Ellin428, an aerobic heterotrophic soil bacterium.</title>
        <authorList>
            <person name="Kant R."/>
            <person name="van Passel M.W."/>
            <person name="Palva A."/>
            <person name="Lucas S."/>
            <person name="Lapidus A."/>
            <person name="Glavina Del Rio T."/>
            <person name="Dalin E."/>
            <person name="Tice H."/>
            <person name="Bruce D."/>
            <person name="Goodwin L."/>
            <person name="Pitluck S."/>
            <person name="Larimer F.W."/>
            <person name="Land M.L."/>
            <person name="Hauser L."/>
            <person name="Sangwan P."/>
            <person name="de Vos W.M."/>
            <person name="Janssen P.H."/>
            <person name="Smidt H."/>
        </authorList>
    </citation>
    <scope>NUCLEOTIDE SEQUENCE [LARGE SCALE GENOMIC DNA]</scope>
    <source>
        <strain evidence="9 10">Ellin428</strain>
    </source>
</reference>
<keyword evidence="6 8" id="KW-1133">Transmembrane helix</keyword>
<evidence type="ECO:0000256" key="8">
    <source>
        <dbReference type="SAM" id="Phobius"/>
    </source>
</evidence>
<dbReference type="RefSeq" id="WP_006980600.1">
    <property type="nucleotide sequence ID" value="NZ_ABVL01000009.1"/>
</dbReference>
<dbReference type="EMBL" id="ABVL01000009">
    <property type="protein sequence ID" value="EDY19098.1"/>
    <property type="molecule type" value="Genomic_DNA"/>
</dbReference>
<keyword evidence="7 8" id="KW-0472">Membrane</keyword>
<keyword evidence="10" id="KW-1185">Reference proteome</keyword>
<gene>
    <name evidence="9" type="ORF">CfE428DRAFT_3275</name>
</gene>
<dbReference type="InterPro" id="IPR019127">
    <property type="entry name" value="Exosortase"/>
</dbReference>
<evidence type="ECO:0000256" key="6">
    <source>
        <dbReference type="ARBA" id="ARBA00022989"/>
    </source>
</evidence>
<dbReference type="eggNOG" id="COG4083">
    <property type="taxonomic scope" value="Bacteria"/>
</dbReference>
<evidence type="ECO:0000313" key="10">
    <source>
        <dbReference type="Proteomes" id="UP000005824"/>
    </source>
</evidence>
<dbReference type="NCBIfam" id="TIGR04178">
    <property type="entry name" value="exo_archaeo"/>
    <property type="match status" value="1"/>
</dbReference>
<evidence type="ECO:0000256" key="7">
    <source>
        <dbReference type="ARBA" id="ARBA00023136"/>
    </source>
</evidence>
<name>B4D2Y7_9BACT</name>
<organism evidence="9 10">
    <name type="scientific">Chthoniobacter flavus Ellin428</name>
    <dbReference type="NCBI Taxonomy" id="497964"/>
    <lineage>
        <taxon>Bacteria</taxon>
        <taxon>Pseudomonadati</taxon>
        <taxon>Verrucomicrobiota</taxon>
        <taxon>Spartobacteria</taxon>
        <taxon>Chthoniobacterales</taxon>
        <taxon>Chthoniobacteraceae</taxon>
        <taxon>Chthoniobacter</taxon>
    </lineage>
</organism>
<feature type="transmembrane region" description="Helical" evidence="8">
    <location>
        <begin position="62"/>
        <end position="85"/>
    </location>
</feature>
<evidence type="ECO:0000256" key="1">
    <source>
        <dbReference type="ARBA" id="ARBA00004651"/>
    </source>
</evidence>
<evidence type="ECO:0000256" key="5">
    <source>
        <dbReference type="ARBA" id="ARBA00022801"/>
    </source>
</evidence>
<dbReference type="STRING" id="497964.CfE428DRAFT_3275"/>
<dbReference type="GO" id="GO:0008233">
    <property type="term" value="F:peptidase activity"/>
    <property type="evidence" value="ECO:0007669"/>
    <property type="project" value="UniProtKB-KW"/>
</dbReference>
<keyword evidence="2" id="KW-1003">Cell membrane</keyword>
<dbReference type="AlphaFoldDB" id="B4D2Y7"/>
<protein>
    <recommendedName>
        <fullName evidence="11">Exosortase EpsH-related protein</fullName>
    </recommendedName>
</protein>
<dbReference type="GO" id="GO:0005886">
    <property type="term" value="C:plasma membrane"/>
    <property type="evidence" value="ECO:0007669"/>
    <property type="project" value="UniProtKB-SubCell"/>
</dbReference>
<feature type="transmembrane region" description="Helical" evidence="8">
    <location>
        <begin position="97"/>
        <end position="121"/>
    </location>
</feature>
<dbReference type="Proteomes" id="UP000005824">
    <property type="component" value="Unassembled WGS sequence"/>
</dbReference>
<comment type="subcellular location">
    <subcellularLocation>
        <location evidence="1">Cell membrane</location>
        <topology evidence="1">Multi-pass membrane protein</topology>
    </subcellularLocation>
</comment>
<evidence type="ECO:0000313" key="9">
    <source>
        <dbReference type="EMBL" id="EDY19098.1"/>
    </source>
</evidence>
<feature type="transmembrane region" description="Helical" evidence="8">
    <location>
        <begin position="5"/>
        <end position="24"/>
    </location>
</feature>
<keyword evidence="3" id="KW-0645">Protease</keyword>